<feature type="transmembrane region" description="Helical" evidence="1">
    <location>
        <begin position="102"/>
        <end position="122"/>
    </location>
</feature>
<dbReference type="Proteomes" id="UP001470230">
    <property type="component" value="Unassembled WGS sequence"/>
</dbReference>
<evidence type="ECO:0000256" key="1">
    <source>
        <dbReference type="SAM" id="Phobius"/>
    </source>
</evidence>
<protein>
    <submittedName>
        <fullName evidence="2">Uncharacterized protein</fullName>
    </submittedName>
</protein>
<evidence type="ECO:0000313" key="2">
    <source>
        <dbReference type="EMBL" id="KAK8843859.1"/>
    </source>
</evidence>
<gene>
    <name evidence="2" type="ORF">M9Y10_024935</name>
</gene>
<dbReference type="EMBL" id="JAPFFF010000034">
    <property type="protein sequence ID" value="KAK8843859.1"/>
    <property type="molecule type" value="Genomic_DNA"/>
</dbReference>
<accession>A0ABR2HCG2</accession>
<keyword evidence="1" id="KW-1133">Transmembrane helix</keyword>
<keyword evidence="1" id="KW-0812">Transmembrane</keyword>
<reference evidence="2 3" key="1">
    <citation type="submission" date="2024-04" db="EMBL/GenBank/DDBJ databases">
        <title>Tritrichomonas musculus Genome.</title>
        <authorList>
            <person name="Alves-Ferreira E."/>
            <person name="Grigg M."/>
            <person name="Lorenzi H."/>
            <person name="Galac M."/>
        </authorList>
    </citation>
    <scope>NUCLEOTIDE SEQUENCE [LARGE SCALE GENOMIC DNA]</scope>
    <source>
        <strain evidence="2 3">EAF2021</strain>
    </source>
</reference>
<name>A0ABR2HCG2_9EUKA</name>
<sequence>MNKEKYKRLGYPQYFTPEIKKFRENKRETRAKYNGTLQTIPEGFFEKRLQGENDNIICEIIRNDSIEEFNAFLHKDYYSINSKIIFSIYETNPALMNDEINLIEYAAFYGSAQIFKYLYILLKENVHFFLFFTSLLSYLCKLYVYNLINPKIHLHIVRRVARKIERKK</sequence>
<keyword evidence="3" id="KW-1185">Reference proteome</keyword>
<proteinExistence type="predicted"/>
<comment type="caution">
    <text evidence="2">The sequence shown here is derived from an EMBL/GenBank/DDBJ whole genome shotgun (WGS) entry which is preliminary data.</text>
</comment>
<organism evidence="2 3">
    <name type="scientific">Tritrichomonas musculus</name>
    <dbReference type="NCBI Taxonomy" id="1915356"/>
    <lineage>
        <taxon>Eukaryota</taxon>
        <taxon>Metamonada</taxon>
        <taxon>Parabasalia</taxon>
        <taxon>Tritrichomonadida</taxon>
        <taxon>Tritrichomonadidae</taxon>
        <taxon>Tritrichomonas</taxon>
    </lineage>
</organism>
<keyword evidence="1" id="KW-0472">Membrane</keyword>
<feature type="transmembrane region" description="Helical" evidence="1">
    <location>
        <begin position="128"/>
        <end position="148"/>
    </location>
</feature>
<evidence type="ECO:0000313" key="3">
    <source>
        <dbReference type="Proteomes" id="UP001470230"/>
    </source>
</evidence>